<dbReference type="AlphaFoldDB" id="A0A5K7XBL0"/>
<proteinExistence type="predicted"/>
<evidence type="ECO:0000313" key="1">
    <source>
        <dbReference type="EMBL" id="BBO33417.1"/>
    </source>
</evidence>
<keyword evidence="2" id="KW-1185">Reference proteome</keyword>
<name>A0A5K7XBL0_9BACT</name>
<reference evidence="2" key="1">
    <citation type="submission" date="2019-10" db="EMBL/GenBank/DDBJ databases">
        <title>Lacipirellula parvula gen. nov., sp. nov., representing a lineage of planctomycetes widespread in freshwater anoxic habitats, and description of the family Lacipirellulaceae.</title>
        <authorList>
            <person name="Dedysh S.N."/>
            <person name="Kulichevskaya I.S."/>
            <person name="Beletsky A.V."/>
            <person name="Rakitin A.L."/>
            <person name="Mardanov A.V."/>
            <person name="Ivanova A.A."/>
            <person name="Saltykova V.X."/>
            <person name="Rijpstra W.I.C."/>
            <person name="Sinninghe Damste J.S."/>
            <person name="Ravin N.V."/>
        </authorList>
    </citation>
    <scope>NUCLEOTIDE SEQUENCE [LARGE SCALE GENOMIC DNA]</scope>
    <source>
        <strain evidence="2">PX69</strain>
    </source>
</reference>
<organism evidence="1 2">
    <name type="scientific">Lacipirellula parvula</name>
    <dbReference type="NCBI Taxonomy" id="2650471"/>
    <lineage>
        <taxon>Bacteria</taxon>
        <taxon>Pseudomonadati</taxon>
        <taxon>Planctomycetota</taxon>
        <taxon>Planctomycetia</taxon>
        <taxon>Pirellulales</taxon>
        <taxon>Lacipirellulaceae</taxon>
        <taxon>Lacipirellula</taxon>
    </lineage>
</organism>
<dbReference type="Proteomes" id="UP000326837">
    <property type="component" value="Chromosome"/>
</dbReference>
<gene>
    <name evidence="1" type="ORF">PLANPX_3029</name>
</gene>
<protein>
    <submittedName>
        <fullName evidence="1">Uncharacterized protein</fullName>
    </submittedName>
</protein>
<dbReference type="KEGG" id="lpav:PLANPX_3029"/>
<accession>A0A5K7XBL0</accession>
<evidence type="ECO:0000313" key="2">
    <source>
        <dbReference type="Proteomes" id="UP000326837"/>
    </source>
</evidence>
<dbReference type="EMBL" id="AP021861">
    <property type="protein sequence ID" value="BBO33417.1"/>
    <property type="molecule type" value="Genomic_DNA"/>
</dbReference>
<sequence>MTCGNSANTSKVESRKQFALTEAPIALRRNLIKWRRRHLFTSEKT</sequence>